<comment type="caution">
    <text evidence="1">The sequence shown here is derived from an EMBL/GenBank/DDBJ whole genome shotgun (WGS) entry which is preliminary data.</text>
</comment>
<evidence type="ECO:0000313" key="2">
    <source>
        <dbReference type="Proteomes" id="UP001241472"/>
    </source>
</evidence>
<proteinExistence type="predicted"/>
<gene>
    <name evidence="1" type="ORF">J2T09_004406</name>
</gene>
<reference evidence="1 2" key="1">
    <citation type="submission" date="2023-07" db="EMBL/GenBank/DDBJ databases">
        <title>Sorghum-associated microbial communities from plants grown in Nebraska, USA.</title>
        <authorList>
            <person name="Schachtman D."/>
        </authorList>
    </citation>
    <scope>NUCLEOTIDE SEQUENCE [LARGE SCALE GENOMIC DNA]</scope>
    <source>
        <strain evidence="1 2">DS1307</strain>
    </source>
</reference>
<dbReference type="RefSeq" id="WP_306838417.1">
    <property type="nucleotide sequence ID" value="NZ_JAUSRF010000018.1"/>
</dbReference>
<evidence type="ECO:0000313" key="1">
    <source>
        <dbReference type="EMBL" id="MDP9839630.1"/>
    </source>
</evidence>
<organism evidence="1 2">
    <name type="scientific">Neorhizobium huautlense</name>
    <dbReference type="NCBI Taxonomy" id="67774"/>
    <lineage>
        <taxon>Bacteria</taxon>
        <taxon>Pseudomonadati</taxon>
        <taxon>Pseudomonadota</taxon>
        <taxon>Alphaproteobacteria</taxon>
        <taxon>Hyphomicrobiales</taxon>
        <taxon>Rhizobiaceae</taxon>
        <taxon>Rhizobium/Agrobacterium group</taxon>
        <taxon>Neorhizobium</taxon>
    </lineage>
</organism>
<dbReference type="Proteomes" id="UP001241472">
    <property type="component" value="Unassembled WGS sequence"/>
</dbReference>
<keyword evidence="2" id="KW-1185">Reference proteome</keyword>
<protein>
    <submittedName>
        <fullName evidence="1">Transcriptional regulator</fullName>
    </submittedName>
</protein>
<name>A0ABT9PZH7_9HYPH</name>
<sequence length="86" mass="9171">MAAVTRLTIEISEETKTGLDRLAGISEETSSRLAGDAIAAYVEHELDIVHEIEIGLSDLKAGRVVPHDAAMAEITDLITAAQAKRT</sequence>
<dbReference type="EMBL" id="JAUSRF010000018">
    <property type="protein sequence ID" value="MDP9839630.1"/>
    <property type="molecule type" value="Genomic_DNA"/>
</dbReference>
<accession>A0ABT9PZH7</accession>